<feature type="domain" description="WYL" evidence="2">
    <location>
        <begin position="173"/>
        <end position="237"/>
    </location>
</feature>
<evidence type="ECO:0000259" key="2">
    <source>
        <dbReference type="Pfam" id="PF13280"/>
    </source>
</evidence>
<accession>A0A1G6B6B3</accession>
<proteinExistence type="predicted"/>
<dbReference type="InterPro" id="IPR026881">
    <property type="entry name" value="WYL_dom"/>
</dbReference>
<evidence type="ECO:0000313" key="4">
    <source>
        <dbReference type="Proteomes" id="UP000199071"/>
    </source>
</evidence>
<protein>
    <submittedName>
        <fullName evidence="3">Predicted DNA-binding transcriptional regulator YafY, contains an HTH and WYL domains</fullName>
    </submittedName>
</protein>
<dbReference type="STRING" id="665467.SAMN02982931_01282"/>
<dbReference type="PANTHER" id="PTHR34580">
    <property type="match status" value="1"/>
</dbReference>
<dbReference type="InterPro" id="IPR036390">
    <property type="entry name" value="WH_DNA-bd_sf"/>
</dbReference>
<dbReference type="PANTHER" id="PTHR34580:SF3">
    <property type="entry name" value="PROTEIN PAFB"/>
    <property type="match status" value="1"/>
</dbReference>
<dbReference type="GO" id="GO:0003677">
    <property type="term" value="F:DNA binding"/>
    <property type="evidence" value="ECO:0007669"/>
    <property type="project" value="UniProtKB-KW"/>
</dbReference>
<dbReference type="InterPro" id="IPR013196">
    <property type="entry name" value="HTH_11"/>
</dbReference>
<reference evidence="3 4" key="1">
    <citation type="submission" date="2016-10" db="EMBL/GenBank/DDBJ databases">
        <authorList>
            <person name="de Groot N.N."/>
        </authorList>
    </citation>
    <scope>NUCLEOTIDE SEQUENCE [LARGE SCALE GENOMIC DNA]</scope>
    <source>
        <strain evidence="3 4">ATCC 35022</strain>
    </source>
</reference>
<dbReference type="Gene3D" id="1.10.10.10">
    <property type="entry name" value="Winged helix-like DNA-binding domain superfamily/Winged helix DNA-binding domain"/>
    <property type="match status" value="1"/>
</dbReference>
<dbReference type="Proteomes" id="UP000199071">
    <property type="component" value="Unassembled WGS sequence"/>
</dbReference>
<dbReference type="Pfam" id="PF08279">
    <property type="entry name" value="HTH_11"/>
    <property type="match status" value="1"/>
</dbReference>
<feature type="domain" description="Helix-turn-helix type 11" evidence="1">
    <location>
        <begin position="41"/>
        <end position="94"/>
    </location>
</feature>
<dbReference type="PROSITE" id="PS52050">
    <property type="entry name" value="WYL"/>
    <property type="match status" value="1"/>
</dbReference>
<dbReference type="InterPro" id="IPR051534">
    <property type="entry name" value="CBASS_pafABC_assoc_protein"/>
</dbReference>
<gene>
    <name evidence="3" type="ORF">SAMN02982931_01282</name>
</gene>
<dbReference type="AlphaFoldDB" id="A0A1G6B6B3"/>
<keyword evidence="3" id="KW-0238">DNA-binding</keyword>
<dbReference type="SUPFAM" id="SSF46785">
    <property type="entry name" value="Winged helix' DNA-binding domain"/>
    <property type="match status" value="1"/>
</dbReference>
<name>A0A1G6B6B3_9HYPH</name>
<dbReference type="Pfam" id="PF13280">
    <property type="entry name" value="WYL"/>
    <property type="match status" value="1"/>
</dbReference>
<evidence type="ECO:0000313" key="3">
    <source>
        <dbReference type="EMBL" id="SDB16184.1"/>
    </source>
</evidence>
<dbReference type="EMBL" id="FMXQ01000002">
    <property type="protein sequence ID" value="SDB16184.1"/>
    <property type="molecule type" value="Genomic_DNA"/>
</dbReference>
<sequence length="265" mass="29963">MAGRCRRNGCWSSSEFAWRSDVIPRSLTVLPKATDMDRIQRLLTLMDALRRHRRPVTAATLAEELSVSVRTIYRDIQALIGFGAPIDGEAGLGYLLRGGFFLPPLMFDETEVEALVLGARWVEQQKDPALAKAAQNALAKIAAAAPQDLRDAMANVGLFAPPDWLRSERKVDLTTIREAIRREQTLGIAYVDVAGKASERTIWPIALAFYEGRETIAAWCELREAFRHFRTDRIERLSPTGERYPQRRTALVKAWRDAMEIPERE</sequence>
<evidence type="ECO:0000259" key="1">
    <source>
        <dbReference type="Pfam" id="PF08279"/>
    </source>
</evidence>
<keyword evidence="4" id="KW-1185">Reference proteome</keyword>
<dbReference type="InterPro" id="IPR036388">
    <property type="entry name" value="WH-like_DNA-bd_sf"/>
</dbReference>
<organism evidence="3 4">
    <name type="scientific">Bauldia litoralis</name>
    <dbReference type="NCBI Taxonomy" id="665467"/>
    <lineage>
        <taxon>Bacteria</taxon>
        <taxon>Pseudomonadati</taxon>
        <taxon>Pseudomonadota</taxon>
        <taxon>Alphaproteobacteria</taxon>
        <taxon>Hyphomicrobiales</taxon>
        <taxon>Kaistiaceae</taxon>
        <taxon>Bauldia</taxon>
    </lineage>
</organism>